<reference evidence="2 3" key="1">
    <citation type="submission" date="2021-03" db="EMBL/GenBank/DDBJ databases">
        <title>Paenibacillus artemisicola MWE-103 whole genome sequence.</title>
        <authorList>
            <person name="Ham Y.J."/>
        </authorList>
    </citation>
    <scope>NUCLEOTIDE SEQUENCE [LARGE SCALE GENOMIC DNA]</scope>
    <source>
        <strain evidence="2 3">MWE-103</strain>
    </source>
</reference>
<dbReference type="CDD" id="cd05403">
    <property type="entry name" value="NT_KNTase_like"/>
    <property type="match status" value="1"/>
</dbReference>
<dbReference type="Gene3D" id="3.30.460.10">
    <property type="entry name" value="Beta Polymerase, domain 2"/>
    <property type="match status" value="1"/>
</dbReference>
<evidence type="ECO:0000313" key="2">
    <source>
        <dbReference type="EMBL" id="MBO7749004.1"/>
    </source>
</evidence>
<evidence type="ECO:0000313" key="3">
    <source>
        <dbReference type="Proteomes" id="UP000670947"/>
    </source>
</evidence>
<dbReference type="Proteomes" id="UP000670947">
    <property type="component" value="Unassembled WGS sequence"/>
</dbReference>
<accession>A0ABS3WKZ7</accession>
<gene>
    <name evidence="2" type="ORF">I8J29_33065</name>
</gene>
<dbReference type="SUPFAM" id="SSF81301">
    <property type="entry name" value="Nucleotidyltransferase"/>
    <property type="match status" value="1"/>
</dbReference>
<proteinExistence type="predicted"/>
<sequence>MIPIDIKNMINEFLQEDLTQRGNVETVVLCGSYATGRASTQSDIDLCYIGDFSAFHRESIVSKGREFQLMIAPWSWYKHVILEYEQEGTNIGTITVMLATGVCLIGDNDKWQTMRAQAESLYHKGPKAPSVEEVRKIRVRITDLWEDFCDAKTELDRKWLATETLQKCVEAFFFLRNWWAVKPKYQMEDLKARDPIMGDLLIRCIESLGSKEGLNSICEYVLEPVGGWMKESWKS</sequence>
<comment type="caution">
    <text evidence="2">The sequence shown here is derived from an EMBL/GenBank/DDBJ whole genome shotgun (WGS) entry which is preliminary data.</text>
</comment>
<evidence type="ECO:0000259" key="1">
    <source>
        <dbReference type="Pfam" id="PF01909"/>
    </source>
</evidence>
<dbReference type="Pfam" id="PF01909">
    <property type="entry name" value="NTP_transf_2"/>
    <property type="match status" value="1"/>
</dbReference>
<dbReference type="InterPro" id="IPR002934">
    <property type="entry name" value="Polymerase_NTP_transf_dom"/>
</dbReference>
<keyword evidence="3" id="KW-1185">Reference proteome</keyword>
<dbReference type="RefSeq" id="WP_208851512.1">
    <property type="nucleotide sequence ID" value="NZ_JAGGDJ010000094.1"/>
</dbReference>
<protein>
    <submittedName>
        <fullName evidence="2">Nucleotidyltransferase domain-containing protein</fullName>
    </submittedName>
</protein>
<dbReference type="InterPro" id="IPR043519">
    <property type="entry name" value="NT_sf"/>
</dbReference>
<organism evidence="2 3">
    <name type="scientific">Paenibacillus artemisiicola</name>
    <dbReference type="NCBI Taxonomy" id="1172618"/>
    <lineage>
        <taxon>Bacteria</taxon>
        <taxon>Bacillati</taxon>
        <taxon>Bacillota</taxon>
        <taxon>Bacilli</taxon>
        <taxon>Bacillales</taxon>
        <taxon>Paenibacillaceae</taxon>
        <taxon>Paenibacillus</taxon>
    </lineage>
</organism>
<feature type="domain" description="Polymerase nucleotidyl transferase" evidence="1">
    <location>
        <begin position="16"/>
        <end position="54"/>
    </location>
</feature>
<name>A0ABS3WKZ7_9BACL</name>
<dbReference type="EMBL" id="JAGGDJ010000094">
    <property type="protein sequence ID" value="MBO7749004.1"/>
    <property type="molecule type" value="Genomic_DNA"/>
</dbReference>